<feature type="transmembrane region" description="Helical" evidence="1">
    <location>
        <begin position="162"/>
        <end position="180"/>
    </location>
</feature>
<name>A0A1I1BS81_9PSEU</name>
<dbReference type="SUPFAM" id="SSF103481">
    <property type="entry name" value="Multidrug resistance efflux transporter EmrE"/>
    <property type="match status" value="1"/>
</dbReference>
<protein>
    <recommendedName>
        <fullName evidence="5">Magnesium transporter NIPA</fullName>
    </recommendedName>
</protein>
<dbReference type="AlphaFoldDB" id="A0A1I1BS81"/>
<evidence type="ECO:0000256" key="2">
    <source>
        <dbReference type="SAM" id="SignalP"/>
    </source>
</evidence>
<accession>A0A1I1BS81</accession>
<evidence type="ECO:0008006" key="5">
    <source>
        <dbReference type="Google" id="ProtNLM"/>
    </source>
</evidence>
<dbReference type="InterPro" id="IPR037185">
    <property type="entry name" value="EmrE-like"/>
</dbReference>
<feature type="transmembrane region" description="Helical" evidence="1">
    <location>
        <begin position="53"/>
        <end position="84"/>
    </location>
</feature>
<organism evidence="3 4">
    <name type="scientific">Amycolatopsis marina</name>
    <dbReference type="NCBI Taxonomy" id="490629"/>
    <lineage>
        <taxon>Bacteria</taxon>
        <taxon>Bacillati</taxon>
        <taxon>Actinomycetota</taxon>
        <taxon>Actinomycetes</taxon>
        <taxon>Pseudonocardiales</taxon>
        <taxon>Pseudonocardiaceae</taxon>
        <taxon>Amycolatopsis</taxon>
    </lineage>
</organism>
<sequence length="293" mass="29506">MMSFAVACAVLAALCSAVGAQLQHSGVRAETQDRGLRLRTLAKLVRNRDWIRGFAVLFACAVLQILALTFAPVSLVAPIVVLALPMVALLNAHSGAVPIDRAGWIAVGATSLAVGVFVTVSAGAVAEVRIPPGAVLTSGIVIGAAVLLLGIAALVSRGNARCVALAMAAGAAYGLVSVLLRDVTYSTRIEGLSGLPPLSALGVVVAFLAGSWLIQLGYDSGPADVVVGSQTVVNPLVATVIGMTLLDETTSLDGGASAVLVACGVVAMAGVLVLARHHPDASAREQQRAPALG</sequence>
<dbReference type="PANTHER" id="PTHR40761">
    <property type="entry name" value="CONSERVED INTEGRAL MEMBRANE ALANINE VALINE AND LEUCINE RICH PROTEIN-RELATED"/>
    <property type="match status" value="1"/>
</dbReference>
<keyword evidence="4" id="KW-1185">Reference proteome</keyword>
<feature type="transmembrane region" description="Helical" evidence="1">
    <location>
        <begin position="104"/>
        <end position="126"/>
    </location>
</feature>
<keyword evidence="2" id="KW-0732">Signal</keyword>
<feature type="chain" id="PRO_5039553751" description="Magnesium transporter NIPA" evidence="2">
    <location>
        <begin position="21"/>
        <end position="293"/>
    </location>
</feature>
<feature type="transmembrane region" description="Helical" evidence="1">
    <location>
        <begin position="258"/>
        <end position="275"/>
    </location>
</feature>
<dbReference type="STRING" id="490629.SAMN05216266_115114"/>
<keyword evidence="1" id="KW-0812">Transmembrane</keyword>
<dbReference type="EMBL" id="FOKG01000015">
    <property type="protein sequence ID" value="SFB51548.1"/>
    <property type="molecule type" value="Genomic_DNA"/>
</dbReference>
<feature type="signal peptide" evidence="2">
    <location>
        <begin position="1"/>
        <end position="20"/>
    </location>
</feature>
<dbReference type="NCBIfam" id="NF038012">
    <property type="entry name" value="DMT_1"/>
    <property type="match status" value="1"/>
</dbReference>
<dbReference type="PANTHER" id="PTHR40761:SF1">
    <property type="entry name" value="CONSERVED INTEGRAL MEMBRANE ALANINE VALINE AND LEUCINE RICH PROTEIN-RELATED"/>
    <property type="match status" value="1"/>
</dbReference>
<evidence type="ECO:0000256" key="1">
    <source>
        <dbReference type="SAM" id="Phobius"/>
    </source>
</evidence>
<keyword evidence="1" id="KW-0472">Membrane</keyword>
<reference evidence="4" key="1">
    <citation type="submission" date="2016-10" db="EMBL/GenBank/DDBJ databases">
        <authorList>
            <person name="Varghese N."/>
            <person name="Submissions S."/>
        </authorList>
    </citation>
    <scope>NUCLEOTIDE SEQUENCE [LARGE SCALE GENOMIC DNA]</scope>
    <source>
        <strain evidence="4">CGMCC 4.3568</strain>
    </source>
</reference>
<keyword evidence="1" id="KW-1133">Transmembrane helix</keyword>
<evidence type="ECO:0000313" key="4">
    <source>
        <dbReference type="Proteomes" id="UP000243799"/>
    </source>
</evidence>
<gene>
    <name evidence="3" type="ORF">SAMN05216266_115114</name>
</gene>
<feature type="transmembrane region" description="Helical" evidence="1">
    <location>
        <begin position="132"/>
        <end position="155"/>
    </location>
</feature>
<dbReference type="Proteomes" id="UP000243799">
    <property type="component" value="Unassembled WGS sequence"/>
</dbReference>
<feature type="transmembrane region" description="Helical" evidence="1">
    <location>
        <begin position="200"/>
        <end position="218"/>
    </location>
</feature>
<proteinExistence type="predicted"/>
<evidence type="ECO:0000313" key="3">
    <source>
        <dbReference type="EMBL" id="SFB51548.1"/>
    </source>
</evidence>